<name>R0EZA7_9BRAS</name>
<accession>R0EZA7</accession>
<organism evidence="2 3">
    <name type="scientific">Capsella rubella</name>
    <dbReference type="NCBI Taxonomy" id="81985"/>
    <lineage>
        <taxon>Eukaryota</taxon>
        <taxon>Viridiplantae</taxon>
        <taxon>Streptophyta</taxon>
        <taxon>Embryophyta</taxon>
        <taxon>Tracheophyta</taxon>
        <taxon>Spermatophyta</taxon>
        <taxon>Magnoliopsida</taxon>
        <taxon>eudicotyledons</taxon>
        <taxon>Gunneridae</taxon>
        <taxon>Pentapetalae</taxon>
        <taxon>rosids</taxon>
        <taxon>malvids</taxon>
        <taxon>Brassicales</taxon>
        <taxon>Brassicaceae</taxon>
        <taxon>Camelineae</taxon>
        <taxon>Capsella</taxon>
    </lineage>
</organism>
<evidence type="ECO:0000313" key="2">
    <source>
        <dbReference type="EMBL" id="EOA14642.1"/>
    </source>
</evidence>
<gene>
    <name evidence="2" type="ORF">CARUB_v10027901mg</name>
</gene>
<evidence type="ECO:0000313" key="3">
    <source>
        <dbReference type="Proteomes" id="UP000029121"/>
    </source>
</evidence>
<dbReference type="EMBL" id="KB870812">
    <property type="protein sequence ID" value="EOA14642.1"/>
    <property type="molecule type" value="Genomic_DNA"/>
</dbReference>
<evidence type="ECO:0000256" key="1">
    <source>
        <dbReference type="SAM" id="SignalP"/>
    </source>
</evidence>
<sequence>MKASTFFIAVLVIVSCVAMIESKDCEINDDCKDWQPCPVPFACVFGNCVCPLKNQSKIFIAPCPIFCKRMGMRSLNQWPPCVCTKD</sequence>
<keyword evidence="1" id="KW-0732">Signal</keyword>
<keyword evidence="3" id="KW-1185">Reference proteome</keyword>
<reference evidence="3" key="1">
    <citation type="journal article" date="2013" name="Nat. Genet.">
        <title>The Capsella rubella genome and the genomic consequences of rapid mating system evolution.</title>
        <authorList>
            <person name="Slotte T."/>
            <person name="Hazzouri K.M."/>
            <person name="Agren J.A."/>
            <person name="Koenig D."/>
            <person name="Maumus F."/>
            <person name="Guo Y.L."/>
            <person name="Steige K."/>
            <person name="Platts A.E."/>
            <person name="Escobar J.S."/>
            <person name="Newman L.K."/>
            <person name="Wang W."/>
            <person name="Mandakova T."/>
            <person name="Vello E."/>
            <person name="Smith L.M."/>
            <person name="Henz S.R."/>
            <person name="Steffen J."/>
            <person name="Takuno S."/>
            <person name="Brandvain Y."/>
            <person name="Coop G."/>
            <person name="Andolfatto P."/>
            <person name="Hu T.T."/>
            <person name="Blanchette M."/>
            <person name="Clark R.M."/>
            <person name="Quesneville H."/>
            <person name="Nordborg M."/>
            <person name="Gaut B.S."/>
            <person name="Lysak M.A."/>
            <person name="Jenkins J."/>
            <person name="Grimwood J."/>
            <person name="Chapman J."/>
            <person name="Prochnik S."/>
            <person name="Shu S."/>
            <person name="Rokhsar D."/>
            <person name="Schmutz J."/>
            <person name="Weigel D."/>
            <person name="Wright S.I."/>
        </authorList>
    </citation>
    <scope>NUCLEOTIDE SEQUENCE [LARGE SCALE GENOMIC DNA]</scope>
    <source>
        <strain evidence="3">cv. Monte Gargano</strain>
    </source>
</reference>
<proteinExistence type="predicted"/>
<protein>
    <submittedName>
        <fullName evidence="2">Uncharacterized protein</fullName>
    </submittedName>
</protein>
<dbReference type="AlphaFoldDB" id="R0EZA7"/>
<dbReference type="PROSITE" id="PS51257">
    <property type="entry name" value="PROKAR_LIPOPROTEIN"/>
    <property type="match status" value="1"/>
</dbReference>
<feature type="chain" id="PRO_5004349637" evidence="1">
    <location>
        <begin position="23"/>
        <end position="86"/>
    </location>
</feature>
<dbReference type="Proteomes" id="UP000029121">
    <property type="component" value="Unassembled WGS sequence"/>
</dbReference>
<feature type="signal peptide" evidence="1">
    <location>
        <begin position="1"/>
        <end position="22"/>
    </location>
</feature>